<proteinExistence type="predicted"/>
<dbReference type="EMBL" id="GISG01103092">
    <property type="protein sequence ID" value="MBA4637161.1"/>
    <property type="molecule type" value="Transcribed_RNA"/>
</dbReference>
<organism evidence="1">
    <name type="scientific">Opuntia streptacantha</name>
    <name type="common">Prickly pear cactus</name>
    <name type="synonym">Opuntia cardona</name>
    <dbReference type="NCBI Taxonomy" id="393608"/>
    <lineage>
        <taxon>Eukaryota</taxon>
        <taxon>Viridiplantae</taxon>
        <taxon>Streptophyta</taxon>
        <taxon>Embryophyta</taxon>
        <taxon>Tracheophyta</taxon>
        <taxon>Spermatophyta</taxon>
        <taxon>Magnoliopsida</taxon>
        <taxon>eudicotyledons</taxon>
        <taxon>Gunneridae</taxon>
        <taxon>Pentapetalae</taxon>
        <taxon>Caryophyllales</taxon>
        <taxon>Cactineae</taxon>
        <taxon>Cactaceae</taxon>
        <taxon>Opuntioideae</taxon>
        <taxon>Opuntia</taxon>
    </lineage>
</organism>
<accession>A0A7C9D999</accession>
<dbReference type="AlphaFoldDB" id="A0A7C9D999"/>
<evidence type="ECO:0000313" key="1">
    <source>
        <dbReference type="EMBL" id="MBA4637161.1"/>
    </source>
</evidence>
<reference evidence="1" key="1">
    <citation type="journal article" date="2013" name="J. Plant Res.">
        <title>Effect of fungi and light on seed germination of three Opuntia species from semiarid lands of central Mexico.</title>
        <authorList>
            <person name="Delgado-Sanchez P."/>
            <person name="Jimenez-Bremont J.F."/>
            <person name="Guerrero-Gonzalez Mde L."/>
            <person name="Flores J."/>
        </authorList>
    </citation>
    <scope>NUCLEOTIDE SEQUENCE</scope>
    <source>
        <tissue evidence="1">Cladode</tissue>
    </source>
</reference>
<reference evidence="1" key="2">
    <citation type="submission" date="2020-07" db="EMBL/GenBank/DDBJ databases">
        <authorList>
            <person name="Vera ALvarez R."/>
            <person name="Arias-Moreno D.M."/>
            <person name="Jimenez-Jacinto V."/>
            <person name="Jimenez-Bremont J.F."/>
            <person name="Swaminathan K."/>
            <person name="Moose S.P."/>
            <person name="Guerrero-Gonzalez M.L."/>
            <person name="Marino-Ramirez L."/>
            <person name="Landsman D."/>
            <person name="Rodriguez-Kessler M."/>
            <person name="Delgado-Sanchez P."/>
        </authorList>
    </citation>
    <scope>NUCLEOTIDE SEQUENCE</scope>
    <source>
        <tissue evidence="1">Cladode</tissue>
    </source>
</reference>
<sequence length="108" mass="11818">MGEDLLNGFSSLDRDSGLLNNDLVRFRNISNHPCSAFPVGQVSCFPGPKALGFGGSVDRHKHNISFSDILLYIGAEEEVPPSALLHHILKARLVDGQLVTVPRIDPWN</sequence>
<protein>
    <submittedName>
        <fullName evidence="1">Uncharacterized protein</fullName>
    </submittedName>
</protein>
<name>A0A7C9D999_OPUST</name>